<comment type="caution">
    <text evidence="15">The sequence shown here is derived from an EMBL/GenBank/DDBJ whole genome shotgun (WGS) entry which is preliminary data.</text>
</comment>
<evidence type="ECO:0000313" key="16">
    <source>
        <dbReference type="Proteomes" id="UP000315983"/>
    </source>
</evidence>
<dbReference type="GO" id="GO:0006825">
    <property type="term" value="P:copper ion transport"/>
    <property type="evidence" value="ECO:0007669"/>
    <property type="project" value="InterPro"/>
</dbReference>
<keyword evidence="2" id="KW-1003">Cell membrane</keyword>
<feature type="transmembrane region" description="Helical" evidence="10">
    <location>
        <begin position="443"/>
        <end position="463"/>
    </location>
</feature>
<dbReference type="GO" id="GO:0046688">
    <property type="term" value="P:response to copper ion"/>
    <property type="evidence" value="ECO:0007669"/>
    <property type="project" value="InterPro"/>
</dbReference>
<evidence type="ECO:0000313" key="14">
    <source>
        <dbReference type="EMBL" id="GIM85984.1"/>
    </source>
</evidence>
<evidence type="ECO:0000256" key="4">
    <source>
        <dbReference type="ARBA" id="ARBA00022723"/>
    </source>
</evidence>
<dbReference type="GO" id="GO:0005507">
    <property type="term" value="F:copper ion binding"/>
    <property type="evidence" value="ECO:0007669"/>
    <property type="project" value="InterPro"/>
</dbReference>
<dbReference type="RefSeq" id="WP_029025099.1">
    <property type="nucleotide sequence ID" value="NZ_BOQM01000018.1"/>
</dbReference>
<keyword evidence="8 10" id="KW-0472">Membrane</keyword>
<keyword evidence="17" id="KW-1185">Reference proteome</keyword>
<feature type="transmembrane region" description="Helical" evidence="10">
    <location>
        <begin position="411"/>
        <end position="431"/>
    </location>
</feature>
<evidence type="ECO:0000256" key="11">
    <source>
        <dbReference type="SAM" id="SignalP"/>
    </source>
</evidence>
<dbReference type="GO" id="GO:0005886">
    <property type="term" value="C:plasma membrane"/>
    <property type="evidence" value="ECO:0007669"/>
    <property type="project" value="UniProtKB-SubCell"/>
</dbReference>
<feature type="transmembrane region" description="Helical" evidence="10">
    <location>
        <begin position="252"/>
        <end position="278"/>
    </location>
</feature>
<evidence type="ECO:0000256" key="1">
    <source>
        <dbReference type="ARBA" id="ARBA00004651"/>
    </source>
</evidence>
<sequence>MQRRFVLALLVAMLGLVMAPVSPAWAHFGLAESTPADGAKVPGPLTEIRLVFTKPGTLVGEGFELFDGDGRAVPVTAETPDGGITWVVSPEGGVASGTVGLAWTAAAPDGHPRSGTVTVTVTPAAVASPSPTPAGGASAPASPAAGSGDALADALTGATSTDEGPVRWAGIVGRWLSFAATLVAVGGLVFGATTVMGSHHDVAVVARWVQRCVPLLLVGVVMELVAHVMRFGDGTTGSVLAMSSLVDALDSSAGAAIVTRFAGGLVLLGAASLTAVAVRGRHTALAAVAPAPVAMAAGRVPGGVPSSTGSYGRDASTRRGSVGGGAPVMRGRLSRPVMTALAGVLLLSSFLLDGHTVTAGPRLLVIVSDVAHTAAAAVWVGGVVMLAALLASRARRGAVSGVVETAARFSVPAAAAVALAGVAGVGLASTIVDSPGQLLSTQWGRVLLVKLALVAAVAAVGLYNNNRLVPALEEGSVAGPNPTRRLRRAVTVEAGLMVAVVLVTAILVVSAT</sequence>
<dbReference type="Pfam" id="PF05425">
    <property type="entry name" value="CopD"/>
    <property type="match status" value="1"/>
</dbReference>
<feature type="transmembrane region" description="Helical" evidence="10">
    <location>
        <begin position="370"/>
        <end position="391"/>
    </location>
</feature>
<keyword evidence="6 10" id="KW-1133">Transmembrane helix</keyword>
<keyword evidence="4" id="KW-0479">Metal-binding</keyword>
<name>A0A542XHJ0_SALAC</name>
<proteinExistence type="predicted"/>
<feature type="chain" id="PRO_5022174507" evidence="11">
    <location>
        <begin position="27"/>
        <end position="512"/>
    </location>
</feature>
<dbReference type="SUPFAM" id="SSF81296">
    <property type="entry name" value="E set domains"/>
    <property type="match status" value="1"/>
</dbReference>
<accession>A0A542XHJ0</accession>
<dbReference type="Proteomes" id="UP000315983">
    <property type="component" value="Unassembled WGS sequence"/>
</dbReference>
<dbReference type="AlphaFoldDB" id="A0A542XHJ0"/>
<evidence type="ECO:0000313" key="17">
    <source>
        <dbReference type="Proteomes" id="UP000677457"/>
    </source>
</evidence>
<dbReference type="InterPro" id="IPR007348">
    <property type="entry name" value="CopC_dom"/>
</dbReference>
<dbReference type="PANTHER" id="PTHR34820:SF4">
    <property type="entry name" value="INNER MEMBRANE PROTEIN YEBZ"/>
    <property type="match status" value="1"/>
</dbReference>
<dbReference type="PANTHER" id="PTHR34820">
    <property type="entry name" value="INNER MEMBRANE PROTEIN YEBZ"/>
    <property type="match status" value="1"/>
</dbReference>
<evidence type="ECO:0000256" key="8">
    <source>
        <dbReference type="ARBA" id="ARBA00023136"/>
    </source>
</evidence>
<feature type="region of interest" description="Disordered" evidence="9">
    <location>
        <begin position="127"/>
        <end position="150"/>
    </location>
</feature>
<dbReference type="InterPro" id="IPR008457">
    <property type="entry name" value="Cu-R_CopD_dom"/>
</dbReference>
<feature type="signal peptide" evidence="11">
    <location>
        <begin position="1"/>
        <end position="26"/>
    </location>
</feature>
<protein>
    <submittedName>
        <fullName evidence="15">Copper transport protein</fullName>
    </submittedName>
</protein>
<feature type="domain" description="Copper resistance protein D" evidence="13">
    <location>
        <begin position="405"/>
        <end position="507"/>
    </location>
</feature>
<evidence type="ECO:0000256" key="2">
    <source>
        <dbReference type="ARBA" id="ARBA00022475"/>
    </source>
</evidence>
<gene>
    <name evidence="15" type="ORF">FB564_0299</name>
    <name evidence="14" type="ORF">Sar04_27200</name>
</gene>
<dbReference type="Pfam" id="PF04234">
    <property type="entry name" value="CopC"/>
    <property type="match status" value="1"/>
</dbReference>
<dbReference type="InterPro" id="IPR014755">
    <property type="entry name" value="Cu-Rt/internalin_Ig-like"/>
</dbReference>
<dbReference type="InterPro" id="IPR032694">
    <property type="entry name" value="CopC/D"/>
</dbReference>
<feature type="region of interest" description="Disordered" evidence="9">
    <location>
        <begin position="305"/>
        <end position="325"/>
    </location>
</feature>
<feature type="domain" description="CopC" evidence="12">
    <location>
        <begin position="27"/>
        <end position="121"/>
    </location>
</feature>
<dbReference type="Proteomes" id="UP000677457">
    <property type="component" value="Unassembled WGS sequence"/>
</dbReference>
<evidence type="ECO:0000313" key="15">
    <source>
        <dbReference type="EMBL" id="TQL35263.1"/>
    </source>
</evidence>
<feature type="transmembrane region" description="Helical" evidence="10">
    <location>
        <begin position="490"/>
        <end position="511"/>
    </location>
</feature>
<feature type="transmembrane region" description="Helical" evidence="10">
    <location>
        <begin position="337"/>
        <end position="358"/>
    </location>
</feature>
<organism evidence="15 16">
    <name type="scientific">Salinispora arenicola</name>
    <dbReference type="NCBI Taxonomy" id="168697"/>
    <lineage>
        <taxon>Bacteria</taxon>
        <taxon>Bacillati</taxon>
        <taxon>Actinomycetota</taxon>
        <taxon>Actinomycetes</taxon>
        <taxon>Micromonosporales</taxon>
        <taxon>Micromonosporaceae</taxon>
        <taxon>Salinispora</taxon>
    </lineage>
</organism>
<reference evidence="14 17" key="2">
    <citation type="submission" date="2021-03" db="EMBL/GenBank/DDBJ databases">
        <title>Whole genome shotgun sequence of Salinispora arenicola NBRC 105043.</title>
        <authorList>
            <person name="Komaki H."/>
            <person name="Tamura T."/>
        </authorList>
    </citation>
    <scope>NUCLEOTIDE SEQUENCE [LARGE SCALE GENOMIC DNA]</scope>
    <source>
        <strain evidence="14 17">NBRC 105043</strain>
    </source>
</reference>
<dbReference type="Gene3D" id="2.60.40.1220">
    <property type="match status" value="1"/>
</dbReference>
<dbReference type="GO" id="GO:0042597">
    <property type="term" value="C:periplasmic space"/>
    <property type="evidence" value="ECO:0007669"/>
    <property type="project" value="InterPro"/>
</dbReference>
<feature type="transmembrane region" description="Helical" evidence="10">
    <location>
        <begin position="208"/>
        <end position="232"/>
    </location>
</feature>
<reference evidence="15 16" key="1">
    <citation type="submission" date="2019-06" db="EMBL/GenBank/DDBJ databases">
        <title>Sequencing the genomes of 1000 actinobacteria strains.</title>
        <authorList>
            <person name="Klenk H.-P."/>
        </authorList>
    </citation>
    <scope>NUCLEOTIDE SEQUENCE [LARGE SCALE GENOMIC DNA]</scope>
    <source>
        <strain evidence="15 16">DSM 44819</strain>
    </source>
</reference>
<comment type="subcellular location">
    <subcellularLocation>
        <location evidence="1">Cell membrane</location>
        <topology evidence="1">Multi-pass membrane protein</topology>
    </subcellularLocation>
</comment>
<evidence type="ECO:0000256" key="10">
    <source>
        <dbReference type="SAM" id="Phobius"/>
    </source>
</evidence>
<evidence type="ECO:0000259" key="13">
    <source>
        <dbReference type="Pfam" id="PF05425"/>
    </source>
</evidence>
<dbReference type="EMBL" id="VFOL01000001">
    <property type="protein sequence ID" value="TQL35263.1"/>
    <property type="molecule type" value="Genomic_DNA"/>
</dbReference>
<evidence type="ECO:0000259" key="12">
    <source>
        <dbReference type="Pfam" id="PF04234"/>
    </source>
</evidence>
<evidence type="ECO:0000256" key="6">
    <source>
        <dbReference type="ARBA" id="ARBA00022989"/>
    </source>
</evidence>
<dbReference type="EMBL" id="BOQM01000018">
    <property type="protein sequence ID" value="GIM85984.1"/>
    <property type="molecule type" value="Genomic_DNA"/>
</dbReference>
<evidence type="ECO:0000256" key="9">
    <source>
        <dbReference type="SAM" id="MobiDB-lite"/>
    </source>
</evidence>
<keyword evidence="3 10" id="KW-0812">Transmembrane</keyword>
<dbReference type="GeneID" id="93769659"/>
<evidence type="ECO:0000256" key="7">
    <source>
        <dbReference type="ARBA" id="ARBA00023008"/>
    </source>
</evidence>
<evidence type="ECO:0000256" key="3">
    <source>
        <dbReference type="ARBA" id="ARBA00022692"/>
    </source>
</evidence>
<keyword evidence="5 11" id="KW-0732">Signal</keyword>
<evidence type="ECO:0000256" key="5">
    <source>
        <dbReference type="ARBA" id="ARBA00022729"/>
    </source>
</evidence>
<dbReference type="InterPro" id="IPR014756">
    <property type="entry name" value="Ig_E-set"/>
</dbReference>
<keyword evidence="7" id="KW-0186">Copper</keyword>
<feature type="transmembrane region" description="Helical" evidence="10">
    <location>
        <begin position="175"/>
        <end position="196"/>
    </location>
</feature>